<dbReference type="GO" id="GO:0004519">
    <property type="term" value="F:endonuclease activity"/>
    <property type="evidence" value="ECO:0007669"/>
    <property type="project" value="UniProtKB-KW"/>
</dbReference>
<gene>
    <name evidence="2" type="ORF">LVY65_07970</name>
</gene>
<evidence type="ECO:0000313" key="3">
    <source>
        <dbReference type="Proteomes" id="UP001139410"/>
    </source>
</evidence>
<feature type="domain" description="Endonuclease/exonuclease/phosphatase" evidence="1">
    <location>
        <begin position="10"/>
        <end position="247"/>
    </location>
</feature>
<dbReference type="EMBL" id="JAKFGM010000002">
    <property type="protein sequence ID" value="MCF2515000.1"/>
    <property type="molecule type" value="Genomic_DNA"/>
</dbReference>
<dbReference type="PANTHER" id="PTHR14859">
    <property type="entry name" value="CALCOFLUOR WHITE HYPERSENSITIVE PROTEIN PRECURSOR"/>
    <property type="match status" value="1"/>
</dbReference>
<dbReference type="RefSeq" id="WP_235067975.1">
    <property type="nucleotide sequence ID" value="NZ_JAKFGM010000002.1"/>
</dbReference>
<accession>A0A9X1QKZ5</accession>
<dbReference type="AlphaFoldDB" id="A0A9X1QKZ5"/>
<dbReference type="Pfam" id="PF03372">
    <property type="entry name" value="Exo_endo_phos"/>
    <property type="match status" value="1"/>
</dbReference>
<reference evidence="2" key="1">
    <citation type="submission" date="2022-01" db="EMBL/GenBank/DDBJ databases">
        <authorList>
            <person name="Jo J.-H."/>
            <person name="Im W.-T."/>
        </authorList>
    </citation>
    <scope>NUCLEOTIDE SEQUENCE</scope>
    <source>
        <strain evidence="2">G124</strain>
    </source>
</reference>
<dbReference type="GO" id="GO:0006506">
    <property type="term" value="P:GPI anchor biosynthetic process"/>
    <property type="evidence" value="ECO:0007669"/>
    <property type="project" value="TreeGrafter"/>
</dbReference>
<evidence type="ECO:0000313" key="2">
    <source>
        <dbReference type="EMBL" id="MCF2515000.1"/>
    </source>
</evidence>
<evidence type="ECO:0000259" key="1">
    <source>
        <dbReference type="Pfam" id="PF03372"/>
    </source>
</evidence>
<dbReference type="PANTHER" id="PTHR14859:SF15">
    <property type="entry name" value="ENDONUCLEASE_EXONUCLEASE_PHOSPHATASE DOMAIN-CONTAINING PROTEIN"/>
    <property type="match status" value="1"/>
</dbReference>
<dbReference type="InterPro" id="IPR005135">
    <property type="entry name" value="Endo/exonuclease/phosphatase"/>
</dbReference>
<sequence>MIAAQTITVASYNMRKAIGTDRRRRPERVLHVLQEIDADVVALQEADKRIGGRGAAVPHELIDDHGLYKPVPFRVRHRRTLENFPGVKHAERLLNVNTRNLGWHGNALLVKKHVGVIDVAALDLPTLEPRGAVMAELLFGDRPVRIVGMHLDLSGLWRRRQMRAILEAIARRPQKMPTILMGDTNEWREAGGCLKELNGTYRVAPTGPSFHARRPVAALDRIIVGHELAIEAAGVHASSEARKASDHLPIWARIVL</sequence>
<keyword evidence="3" id="KW-1185">Reference proteome</keyword>
<dbReference type="SUPFAM" id="SSF56219">
    <property type="entry name" value="DNase I-like"/>
    <property type="match status" value="1"/>
</dbReference>
<organism evidence="2 3">
    <name type="scientific">Sphingomonas cremea</name>
    <dbReference type="NCBI Taxonomy" id="2904799"/>
    <lineage>
        <taxon>Bacteria</taxon>
        <taxon>Pseudomonadati</taxon>
        <taxon>Pseudomonadota</taxon>
        <taxon>Alphaproteobacteria</taxon>
        <taxon>Sphingomonadales</taxon>
        <taxon>Sphingomonadaceae</taxon>
        <taxon>Sphingomonas</taxon>
    </lineage>
</organism>
<comment type="caution">
    <text evidence="2">The sequence shown here is derived from an EMBL/GenBank/DDBJ whole genome shotgun (WGS) entry which is preliminary data.</text>
</comment>
<name>A0A9X1QKZ5_9SPHN</name>
<proteinExistence type="predicted"/>
<protein>
    <submittedName>
        <fullName evidence="2">Endonuclease/exonuclease/phosphatase family protein</fullName>
    </submittedName>
</protein>
<dbReference type="InterPro" id="IPR051916">
    <property type="entry name" value="GPI-anchor_lipid_remodeler"/>
</dbReference>
<dbReference type="Proteomes" id="UP001139410">
    <property type="component" value="Unassembled WGS sequence"/>
</dbReference>
<dbReference type="GO" id="GO:0016020">
    <property type="term" value="C:membrane"/>
    <property type="evidence" value="ECO:0007669"/>
    <property type="project" value="GOC"/>
</dbReference>
<dbReference type="InterPro" id="IPR036691">
    <property type="entry name" value="Endo/exonu/phosph_ase_sf"/>
</dbReference>
<keyword evidence="2" id="KW-0255">Endonuclease</keyword>
<keyword evidence="2" id="KW-0540">Nuclease</keyword>
<keyword evidence="2" id="KW-0378">Hydrolase</keyword>
<dbReference type="Gene3D" id="3.60.10.10">
    <property type="entry name" value="Endonuclease/exonuclease/phosphatase"/>
    <property type="match status" value="1"/>
</dbReference>